<evidence type="ECO:0000256" key="11">
    <source>
        <dbReference type="ARBA" id="ARBA00049893"/>
    </source>
</evidence>
<evidence type="ECO:0000256" key="1">
    <source>
        <dbReference type="ARBA" id="ARBA00000553"/>
    </source>
</evidence>
<evidence type="ECO:0000256" key="12">
    <source>
        <dbReference type="RuleBase" id="RU361274"/>
    </source>
</evidence>
<dbReference type="OrthoDB" id="4279at2"/>
<evidence type="ECO:0000256" key="5">
    <source>
        <dbReference type="ARBA" id="ARBA00022679"/>
    </source>
</evidence>
<protein>
    <recommendedName>
        <fullName evidence="12">Purine nucleoside phosphorylase</fullName>
    </recommendedName>
</protein>
<comment type="catalytic activity">
    <reaction evidence="9">
        <text>adenosine + H2O + H(+) = inosine + NH4(+)</text>
        <dbReference type="Rhea" id="RHEA:24408"/>
        <dbReference type="ChEBI" id="CHEBI:15377"/>
        <dbReference type="ChEBI" id="CHEBI:15378"/>
        <dbReference type="ChEBI" id="CHEBI:16335"/>
        <dbReference type="ChEBI" id="CHEBI:17596"/>
        <dbReference type="ChEBI" id="CHEBI:28938"/>
        <dbReference type="EC" id="3.5.4.4"/>
    </reaction>
    <physiologicalReaction direction="left-to-right" evidence="9">
        <dbReference type="Rhea" id="RHEA:24409"/>
    </physiologicalReaction>
</comment>
<dbReference type="CDD" id="cd16833">
    <property type="entry name" value="YfiH"/>
    <property type="match status" value="1"/>
</dbReference>
<evidence type="ECO:0000256" key="6">
    <source>
        <dbReference type="ARBA" id="ARBA00022723"/>
    </source>
</evidence>
<dbReference type="GO" id="GO:0017061">
    <property type="term" value="F:S-methyl-5-thioadenosine phosphorylase activity"/>
    <property type="evidence" value="ECO:0007669"/>
    <property type="project" value="UniProtKB-EC"/>
</dbReference>
<comment type="catalytic activity">
    <reaction evidence="10">
        <text>adenosine + phosphate = alpha-D-ribose 1-phosphate + adenine</text>
        <dbReference type="Rhea" id="RHEA:27642"/>
        <dbReference type="ChEBI" id="CHEBI:16335"/>
        <dbReference type="ChEBI" id="CHEBI:16708"/>
        <dbReference type="ChEBI" id="CHEBI:43474"/>
        <dbReference type="ChEBI" id="CHEBI:57720"/>
        <dbReference type="EC" id="2.4.2.1"/>
    </reaction>
    <physiologicalReaction direction="left-to-right" evidence="10">
        <dbReference type="Rhea" id="RHEA:27643"/>
    </physiologicalReaction>
</comment>
<comment type="caution">
    <text evidence="13">The sequence shown here is derived from an EMBL/GenBank/DDBJ whole genome shotgun (WGS) entry which is preliminary data.</text>
</comment>
<evidence type="ECO:0000256" key="2">
    <source>
        <dbReference type="ARBA" id="ARBA00001947"/>
    </source>
</evidence>
<evidence type="ECO:0000256" key="3">
    <source>
        <dbReference type="ARBA" id="ARBA00003215"/>
    </source>
</evidence>
<comment type="function">
    <text evidence="3">Purine nucleoside enzyme that catalyzes the phosphorolysis of adenosine and inosine nucleosides, yielding D-ribose 1-phosphate and the respective free bases, adenine and hypoxanthine. Also catalyzes the phosphorolysis of S-methyl-5'-thioadenosine into adenine and S-methyl-5-thio-alpha-D-ribose 1-phosphate. Also has adenosine deaminase activity.</text>
</comment>
<dbReference type="PANTHER" id="PTHR30616:SF2">
    <property type="entry name" value="PURINE NUCLEOSIDE PHOSPHORYLASE LACC1"/>
    <property type="match status" value="1"/>
</dbReference>
<keyword evidence="7" id="KW-0378">Hydrolase</keyword>
<dbReference type="GO" id="GO:0016787">
    <property type="term" value="F:hydrolase activity"/>
    <property type="evidence" value="ECO:0007669"/>
    <property type="project" value="UniProtKB-KW"/>
</dbReference>
<sequence>MHETVDGIIREDKNIKIAFTHRNIDAKNKDDMNTFSEKYGFNYSNVAFNSQVHGASVRRIKSNEDLAENGKEADGLVTSLKQVPLLIFTADCVPIVFYDKKQGVIALAHAGWRGTYGNIAGEIVEIMVKEYNCSLEDIQTIIGPSISKEKYEVSEDLIEKFASLKVDNYYEKIGDSYYLDLWTINKGLLEQAGILKENIEVTSICTVKENDKFFSYRLDNQTAKRIGTLIQID</sequence>
<evidence type="ECO:0000313" key="13">
    <source>
        <dbReference type="EMBL" id="PMC52437.1"/>
    </source>
</evidence>
<dbReference type="RefSeq" id="WP_102189803.1">
    <property type="nucleotide sequence ID" value="NZ_PNGT01000004.1"/>
</dbReference>
<comment type="catalytic activity">
    <reaction evidence="11">
        <text>S-methyl-5'-thioadenosine + phosphate = 5-(methylsulfanyl)-alpha-D-ribose 1-phosphate + adenine</text>
        <dbReference type="Rhea" id="RHEA:11852"/>
        <dbReference type="ChEBI" id="CHEBI:16708"/>
        <dbReference type="ChEBI" id="CHEBI:17509"/>
        <dbReference type="ChEBI" id="CHEBI:43474"/>
        <dbReference type="ChEBI" id="CHEBI:58533"/>
        <dbReference type="EC" id="2.4.2.28"/>
    </reaction>
    <physiologicalReaction direction="left-to-right" evidence="11">
        <dbReference type="Rhea" id="RHEA:11853"/>
    </physiologicalReaction>
</comment>
<dbReference type="Pfam" id="PF02578">
    <property type="entry name" value="Cu-oxidase_4"/>
    <property type="match status" value="1"/>
</dbReference>
<evidence type="ECO:0000256" key="4">
    <source>
        <dbReference type="ARBA" id="ARBA00007353"/>
    </source>
</evidence>
<keyword evidence="6" id="KW-0479">Metal-binding</keyword>
<reference evidence="13 14" key="1">
    <citation type="submission" date="2017-09" db="EMBL/GenBank/DDBJ databases">
        <title>Bacterial strain isolated from the female urinary microbiota.</title>
        <authorList>
            <person name="Thomas-White K."/>
            <person name="Kumar N."/>
            <person name="Forster S."/>
            <person name="Putonti C."/>
            <person name="Lawley T."/>
            <person name="Wolfe A.J."/>
        </authorList>
    </citation>
    <scope>NUCLEOTIDE SEQUENCE [LARGE SCALE GENOMIC DNA]</scope>
    <source>
        <strain evidence="13 14">UMB0186</strain>
    </source>
</reference>
<dbReference type="InterPro" id="IPR038371">
    <property type="entry name" value="Cu_polyphenol_OxRdtase_sf"/>
</dbReference>
<dbReference type="GO" id="GO:0005507">
    <property type="term" value="F:copper ion binding"/>
    <property type="evidence" value="ECO:0007669"/>
    <property type="project" value="TreeGrafter"/>
</dbReference>
<evidence type="ECO:0000256" key="10">
    <source>
        <dbReference type="ARBA" id="ARBA00048968"/>
    </source>
</evidence>
<accession>A0A2N6SEU9</accession>
<dbReference type="NCBIfam" id="TIGR00726">
    <property type="entry name" value="peptidoglycan editing factor PgeF"/>
    <property type="match status" value="1"/>
</dbReference>
<evidence type="ECO:0000256" key="7">
    <source>
        <dbReference type="ARBA" id="ARBA00022801"/>
    </source>
</evidence>
<evidence type="ECO:0000256" key="9">
    <source>
        <dbReference type="ARBA" id="ARBA00047989"/>
    </source>
</evidence>
<comment type="cofactor">
    <cofactor evidence="2">
        <name>Zn(2+)</name>
        <dbReference type="ChEBI" id="CHEBI:29105"/>
    </cofactor>
</comment>
<keyword evidence="8" id="KW-0862">Zinc</keyword>
<keyword evidence="5" id="KW-0808">Transferase</keyword>
<name>A0A2N6SEU9_9BACL</name>
<organism evidence="13 14">
    <name type="scientific">Gemella sanguinis</name>
    <dbReference type="NCBI Taxonomy" id="84135"/>
    <lineage>
        <taxon>Bacteria</taxon>
        <taxon>Bacillati</taxon>
        <taxon>Bacillota</taxon>
        <taxon>Bacilli</taxon>
        <taxon>Bacillales</taxon>
        <taxon>Gemellaceae</taxon>
        <taxon>Gemella</taxon>
    </lineage>
</organism>
<comment type="similarity">
    <text evidence="4 12">Belongs to the purine nucleoside phosphorylase YfiH/LACC1 family.</text>
</comment>
<dbReference type="InterPro" id="IPR011324">
    <property type="entry name" value="Cytotoxic_necrot_fac-like_cat"/>
</dbReference>
<comment type="catalytic activity">
    <reaction evidence="1">
        <text>inosine + phosphate = alpha-D-ribose 1-phosphate + hypoxanthine</text>
        <dbReference type="Rhea" id="RHEA:27646"/>
        <dbReference type="ChEBI" id="CHEBI:17368"/>
        <dbReference type="ChEBI" id="CHEBI:17596"/>
        <dbReference type="ChEBI" id="CHEBI:43474"/>
        <dbReference type="ChEBI" id="CHEBI:57720"/>
        <dbReference type="EC" id="2.4.2.1"/>
    </reaction>
    <physiologicalReaction direction="left-to-right" evidence="1">
        <dbReference type="Rhea" id="RHEA:27647"/>
    </physiologicalReaction>
</comment>
<proteinExistence type="inferred from homology"/>
<dbReference type="AlphaFoldDB" id="A0A2N6SEU9"/>
<dbReference type="SUPFAM" id="SSF64438">
    <property type="entry name" value="CNF1/YfiH-like putative cysteine hydrolases"/>
    <property type="match status" value="1"/>
</dbReference>
<evidence type="ECO:0000313" key="14">
    <source>
        <dbReference type="Proteomes" id="UP000235670"/>
    </source>
</evidence>
<dbReference type="Gene3D" id="3.60.140.10">
    <property type="entry name" value="CNF1/YfiH-like putative cysteine hydrolases"/>
    <property type="match status" value="1"/>
</dbReference>
<dbReference type="Proteomes" id="UP000235670">
    <property type="component" value="Unassembled WGS sequence"/>
</dbReference>
<dbReference type="STRING" id="84135.GCA_001052115_00169"/>
<dbReference type="InterPro" id="IPR003730">
    <property type="entry name" value="Cu_polyphenol_OxRdtase"/>
</dbReference>
<dbReference type="EMBL" id="PNGT01000004">
    <property type="protein sequence ID" value="PMC52437.1"/>
    <property type="molecule type" value="Genomic_DNA"/>
</dbReference>
<dbReference type="PANTHER" id="PTHR30616">
    <property type="entry name" value="UNCHARACTERIZED PROTEIN YFIH"/>
    <property type="match status" value="1"/>
</dbReference>
<evidence type="ECO:0000256" key="8">
    <source>
        <dbReference type="ARBA" id="ARBA00022833"/>
    </source>
</evidence>
<gene>
    <name evidence="13" type="ORF">CJ218_04760</name>
</gene>